<protein>
    <submittedName>
        <fullName evidence="2">PilZ domain-containing protein</fullName>
    </submittedName>
</protein>
<name>A0A1H9MTC0_9BACI</name>
<feature type="domain" description="PilZ" evidence="1">
    <location>
        <begin position="38"/>
        <end position="108"/>
    </location>
</feature>
<dbReference type="GO" id="GO:0035438">
    <property type="term" value="F:cyclic-di-GMP binding"/>
    <property type="evidence" value="ECO:0007669"/>
    <property type="project" value="InterPro"/>
</dbReference>
<evidence type="ECO:0000259" key="1">
    <source>
        <dbReference type="Pfam" id="PF07238"/>
    </source>
</evidence>
<gene>
    <name evidence="2" type="ORF">SAMN04487944_102139</name>
</gene>
<reference evidence="2 3" key="1">
    <citation type="submission" date="2016-10" db="EMBL/GenBank/DDBJ databases">
        <authorList>
            <person name="de Groot N.N."/>
        </authorList>
    </citation>
    <scope>NUCLEOTIDE SEQUENCE [LARGE SCALE GENOMIC DNA]</scope>
    <source>
        <strain evidence="2 3">CGMCC 1.7727</strain>
    </source>
</reference>
<keyword evidence="3" id="KW-1185">Reference proteome</keyword>
<sequence length="125" mass="14714">MKRYRRDETFRYTFNQPSIGQFQIIQVDGENVESNPGKMEIHNISPRGMKILTGFDLMLKEKEEIIVQLSFTLVTEHTVHGKVVWQENYINKSCYYGIDLIIDDQQSDNIIEDLKHLIHKDKSNI</sequence>
<evidence type="ECO:0000313" key="3">
    <source>
        <dbReference type="Proteomes" id="UP000199687"/>
    </source>
</evidence>
<dbReference type="AlphaFoldDB" id="A0A1H9MTC0"/>
<evidence type="ECO:0000313" key="2">
    <source>
        <dbReference type="EMBL" id="SER26665.1"/>
    </source>
</evidence>
<organism evidence="2 3">
    <name type="scientific">Gracilibacillus ureilyticus</name>
    <dbReference type="NCBI Taxonomy" id="531814"/>
    <lineage>
        <taxon>Bacteria</taxon>
        <taxon>Bacillati</taxon>
        <taxon>Bacillota</taxon>
        <taxon>Bacilli</taxon>
        <taxon>Bacillales</taxon>
        <taxon>Bacillaceae</taxon>
        <taxon>Gracilibacillus</taxon>
    </lineage>
</organism>
<dbReference type="Pfam" id="PF07238">
    <property type="entry name" value="PilZ"/>
    <property type="match status" value="1"/>
</dbReference>
<dbReference type="InterPro" id="IPR009875">
    <property type="entry name" value="PilZ_domain"/>
</dbReference>
<dbReference type="Proteomes" id="UP000199687">
    <property type="component" value="Unassembled WGS sequence"/>
</dbReference>
<dbReference type="STRING" id="531814.SAMN04487944_102139"/>
<dbReference type="RefSeq" id="WP_089739165.1">
    <property type="nucleotide sequence ID" value="NZ_FOGL01000002.1"/>
</dbReference>
<dbReference type="EMBL" id="FOGL01000002">
    <property type="protein sequence ID" value="SER26665.1"/>
    <property type="molecule type" value="Genomic_DNA"/>
</dbReference>
<proteinExistence type="predicted"/>
<accession>A0A1H9MTC0</accession>